<dbReference type="AlphaFoldDB" id="A0A9X0D0C2"/>
<dbReference type="EMBL" id="MU826354">
    <property type="protein sequence ID" value="KAJ7380159.1"/>
    <property type="molecule type" value="Genomic_DNA"/>
</dbReference>
<evidence type="ECO:0000313" key="1">
    <source>
        <dbReference type="EMBL" id="KAJ7380159.1"/>
    </source>
</evidence>
<reference evidence="1" key="1">
    <citation type="submission" date="2023-01" db="EMBL/GenBank/DDBJ databases">
        <title>Genome assembly of the deep-sea coral Lophelia pertusa.</title>
        <authorList>
            <person name="Herrera S."/>
            <person name="Cordes E."/>
        </authorList>
    </citation>
    <scope>NUCLEOTIDE SEQUENCE</scope>
    <source>
        <strain evidence="1">USNM1676648</strain>
        <tissue evidence="1">Polyp</tissue>
    </source>
</reference>
<dbReference type="PANTHER" id="PTHR15600:SF42">
    <property type="entry name" value="SACSIN"/>
    <property type="match status" value="1"/>
</dbReference>
<sequence>MLPRGGVACLLEKKNPKDPVQRPKKAYCFLPLPFETNLPVHINGHFALDHEARRNLWIDEAGHGGYRSDWNSALLSDVVASCYLTMLVEVRTFLKLPIAQGANPCTENEILQKIEAYETFFPRQPQTDQYWKTLVDSVYQEINRRELQILPVVRRRASKRATVADVTWFPPIGSGRQQAFFNNLASTGPFAKSPQKNTDEKQNKLRKRFEAILLESGFNLVAFSLALHESFQRSGVTTCSISCSSVLDFYGTFSSLDPLCTIAPTPCDVSETAAVFENAFGVILVLRYCKGAEHFLEKLPGLPLLLTQDNCLQLFSNREPKFLSRYLDLLPGSPHIFLHEEVYRSIFHDAATLKSSVLKPLDPGAFAANLPQTLSRERFGKAEFVEWYPDQKAFPNQRWIFRAWEFLHEVVRDVLIDAQMDEERKVLQVKAVLGPLFDWSILPVTETRRIRRKIPLSLLSLNSPTNDEHFLVPLMHAASVLDFTNPDSASRKLVEVLQKLGLPELHCTPLSATSSGLSVYSSSNSVTLARMLVSSLKVPASLLTSLDQKMTLDPHSIRGKLDPSDCRAILEYFSRSASCLQDADKSTLRKLPFYLATHGGFIRLDDAKVCVLPFGIPRNEIDVLESELSVIFVESWLSLSDLFKFLDLKCVSAVDVSCTIILTNFSILSEEARLVHLEYILSSILADFRIEDGDKQRVLDCLRNTPLVPSADGTLQTASCFYDPGIDVFRTMLPDRNFPSEPFDSHQWITFLRKIGLVDKVSVAHFKRFAKEVADEAATARTQDTYEKSKVLVHHLFSRHDVISEGLLHDARDISFVAADPVGQHLQALCPPFSVETIEAQVPFISFSGAVSTDHKEIVWTKAHLLPKWADPRVRRYDLGCPDLSRTDRYCNDFLDQLQIVKKPSVDIVIRHCQAICFHLENNREKGIASPAHCPTVVSVMESIYIFLQDNAMISEANKRLKTTACILVEGGKKFVMPSQAVLELYEHLEIKPFLYRVPPEFGKFRAFFEYLGCSKSAGLTHYAMVLEMLQERCQNAKLHPNEVSMCCKAVKGLFEMLQEDTEDVAKISKLSLPAMHPGLRSSDTNLTTIPVTFTQVSRVDFR</sequence>
<gene>
    <name evidence="1" type="ORF">OS493_010870</name>
</gene>
<proteinExistence type="predicted"/>
<accession>A0A9X0D0C2</accession>
<organism evidence="1 2">
    <name type="scientific">Desmophyllum pertusum</name>
    <dbReference type="NCBI Taxonomy" id="174260"/>
    <lineage>
        <taxon>Eukaryota</taxon>
        <taxon>Metazoa</taxon>
        <taxon>Cnidaria</taxon>
        <taxon>Anthozoa</taxon>
        <taxon>Hexacorallia</taxon>
        <taxon>Scleractinia</taxon>
        <taxon>Caryophylliina</taxon>
        <taxon>Caryophylliidae</taxon>
        <taxon>Desmophyllum</taxon>
    </lineage>
</organism>
<evidence type="ECO:0000313" key="2">
    <source>
        <dbReference type="Proteomes" id="UP001163046"/>
    </source>
</evidence>
<dbReference type="OrthoDB" id="1262810at2759"/>
<name>A0A9X0D0C2_9CNID</name>
<dbReference type="Proteomes" id="UP001163046">
    <property type="component" value="Unassembled WGS sequence"/>
</dbReference>
<protein>
    <recommendedName>
        <fullName evidence="3">Sacsin</fullName>
    </recommendedName>
</protein>
<comment type="caution">
    <text evidence="1">The sequence shown here is derived from an EMBL/GenBank/DDBJ whole genome shotgun (WGS) entry which is preliminary data.</text>
</comment>
<dbReference type="PANTHER" id="PTHR15600">
    <property type="entry name" value="SACSIN"/>
    <property type="match status" value="1"/>
</dbReference>
<evidence type="ECO:0008006" key="3">
    <source>
        <dbReference type="Google" id="ProtNLM"/>
    </source>
</evidence>
<dbReference type="InterPro" id="IPR052972">
    <property type="entry name" value="Sacsin_chaperone_reg"/>
</dbReference>
<keyword evidence="2" id="KW-1185">Reference proteome</keyword>
<dbReference type="GO" id="GO:0030544">
    <property type="term" value="F:Hsp70 protein binding"/>
    <property type="evidence" value="ECO:0007669"/>
    <property type="project" value="TreeGrafter"/>
</dbReference>